<evidence type="ECO:0000256" key="2">
    <source>
        <dbReference type="SAM" id="MobiDB-lite"/>
    </source>
</evidence>
<protein>
    <submittedName>
        <fullName evidence="3">Kinectin-like</fullName>
    </submittedName>
</protein>
<dbReference type="AlphaFoldDB" id="A0A482VEP2"/>
<feature type="coiled-coil region" evidence="1">
    <location>
        <begin position="38"/>
        <end position="125"/>
    </location>
</feature>
<comment type="caution">
    <text evidence="3">The sequence shown here is derived from an EMBL/GenBank/DDBJ whole genome shotgun (WGS) entry which is preliminary data.</text>
</comment>
<feature type="compositionally biased region" description="Basic and acidic residues" evidence="2">
    <location>
        <begin position="526"/>
        <end position="546"/>
    </location>
</feature>
<evidence type="ECO:0000313" key="4">
    <source>
        <dbReference type="Proteomes" id="UP000292052"/>
    </source>
</evidence>
<feature type="non-terminal residue" evidence="3">
    <location>
        <position position="820"/>
    </location>
</feature>
<reference evidence="3 4" key="1">
    <citation type="submission" date="2017-03" db="EMBL/GenBank/DDBJ databases">
        <title>Genome of the blue death feigning beetle - Asbolus verrucosus.</title>
        <authorList>
            <person name="Rider S.D."/>
        </authorList>
    </citation>
    <scope>NUCLEOTIDE SEQUENCE [LARGE SCALE GENOMIC DNA]</scope>
    <source>
        <strain evidence="3">Butters</strain>
        <tissue evidence="3">Head and leg muscle</tissue>
    </source>
</reference>
<feature type="coiled-coil region" evidence="1">
    <location>
        <begin position="156"/>
        <end position="298"/>
    </location>
</feature>
<evidence type="ECO:0000313" key="3">
    <source>
        <dbReference type="EMBL" id="RZB89850.1"/>
    </source>
</evidence>
<keyword evidence="4" id="KW-1185">Reference proteome</keyword>
<keyword evidence="1" id="KW-0175">Coiled coil</keyword>
<name>A0A482VEP2_ASBVE</name>
<dbReference type="STRING" id="1661398.A0A482VEP2"/>
<dbReference type="EMBL" id="QDEB01107168">
    <property type="protein sequence ID" value="RZB89850.1"/>
    <property type="molecule type" value="Genomic_DNA"/>
</dbReference>
<gene>
    <name evidence="3" type="ORF">BDFB_010988</name>
</gene>
<feature type="region of interest" description="Disordered" evidence="2">
    <location>
        <begin position="741"/>
        <end position="763"/>
    </location>
</feature>
<dbReference type="OrthoDB" id="6368736at2759"/>
<proteinExistence type="predicted"/>
<organism evidence="3 4">
    <name type="scientific">Asbolus verrucosus</name>
    <name type="common">Desert ironclad beetle</name>
    <dbReference type="NCBI Taxonomy" id="1661398"/>
    <lineage>
        <taxon>Eukaryota</taxon>
        <taxon>Metazoa</taxon>
        <taxon>Ecdysozoa</taxon>
        <taxon>Arthropoda</taxon>
        <taxon>Hexapoda</taxon>
        <taxon>Insecta</taxon>
        <taxon>Pterygota</taxon>
        <taxon>Neoptera</taxon>
        <taxon>Endopterygota</taxon>
        <taxon>Coleoptera</taxon>
        <taxon>Polyphaga</taxon>
        <taxon>Cucujiformia</taxon>
        <taxon>Tenebrionidae</taxon>
        <taxon>Pimeliinae</taxon>
        <taxon>Asbolus</taxon>
    </lineage>
</organism>
<feature type="region of interest" description="Disordered" evidence="2">
    <location>
        <begin position="526"/>
        <end position="561"/>
    </location>
</feature>
<accession>A0A482VEP2</accession>
<evidence type="ECO:0000256" key="1">
    <source>
        <dbReference type="SAM" id="Coils"/>
    </source>
</evidence>
<dbReference type="Proteomes" id="UP000292052">
    <property type="component" value="Unassembled WGS sequence"/>
</dbReference>
<sequence length="820" mass="93635">MEKTVKFSVFKEKIIKTNELLELHLKKTKELEKIQKCYQQLKRVLELNRNENKKLKLKNETVAYNLQLAEKNYGSLKEEFSKLKLQFNQLEDESSKTINNLQINYQLASQELKECKDKLSKFNEEQNVNMKQKSPAKKKKRVDIPSVDTGIINQKISQLTAEKQRLAKENDNLKLEMYELKKQLYKLQCFEDDPHTVKSMEKKLIEKQQELTDLKTKLKTIEENNVNEISRLAEELKHVKLGKSQVEIENEKLKNETCSFKIEISMLQENERQNMNEIKKMKEENETLVIENDTLKDMIRQNNATPCDDQIAAIMDEIATPTLLPPLNDFSELSPVNVPHVENAPICPVLEPKETSSSGDFVISSYTDITKTTKKPNSKKIRKILKKKPKKIDLFGALLALKQAKINFVISSDLIHLDKISSPFIDNPCPAYTESTSAVTEKKHSDNLIRKLSCNLPCCRNSLMLLKGDKSENAPLLGFCHVKDESYLKTEYFFDNRNCTKAIPSLKSPKKRKKFKSIGEKPLKRLTRHHENCSDDEVQHKSHQEQESENDPNGNYSAESIDPLKENVLLKTCDTNVKVDRGKKKESCSTVINSKKITQHKYTTRRSNSFDNTFGASTRKRIAHAVNQTKSVSQNVNNSFSPVKSSSNCKNLQNGREYGTCISSIRTHVDCSTNQSELISPVTNNQKSGEIVTSKITIKPKSPKTTFKRPLCGTRRSPRLSAAQSETQVEINEVVSEEVQVPMKEDGPPKCPESPTSENKGFISSAPKLIPLERTQENVEKMATTKIEVLFVKLINSSMEEEVLNEVVREFSNQNPEYIA</sequence>